<dbReference type="eggNOG" id="KOG3433">
    <property type="taxonomic scope" value="Eukaryota"/>
</dbReference>
<evidence type="ECO:0000256" key="5">
    <source>
        <dbReference type="ARBA" id="ARBA00023242"/>
    </source>
</evidence>
<evidence type="ECO:0000256" key="4">
    <source>
        <dbReference type="ARBA" id="ARBA00023172"/>
    </source>
</evidence>
<dbReference type="SUPFAM" id="SSF75704">
    <property type="entry name" value="Mitotic arrest deficient-like 1, Mad1"/>
    <property type="match status" value="1"/>
</dbReference>
<sequence>MSKKKGLSFEEKRTRLAEFFYETKDFWQLKDVEKLASKSKGIVIQSIKEVLDSLVSDNIVTVEKIGTSNYYWSFPSTAVQTRKRKIDELEDEVNKLQEKRNELQLSISEAQGGREKTDERIVLLSQLAEAESLRKEHLAELERFRDCDPALLEAKEKATRVAKDAANRWTDNIFALQSYCSRTFNISSQQFYEQFNIPEDFDSIP</sequence>
<evidence type="ECO:0000256" key="6">
    <source>
        <dbReference type="ARBA" id="ARBA00023254"/>
    </source>
</evidence>
<dbReference type="PANTHER" id="PTHR31398">
    <property type="entry name" value="MEIOTIC NUCLEAR DIVISION PROTEIN 1 HOMOLOG"/>
    <property type="match status" value="1"/>
</dbReference>
<feature type="domain" description="Leucine zipper with capping helix" evidence="10">
    <location>
        <begin position="152"/>
        <end position="202"/>
    </location>
</feature>
<evidence type="ECO:0000256" key="3">
    <source>
        <dbReference type="ARBA" id="ARBA00023054"/>
    </source>
</evidence>
<comment type="function">
    <text evidence="7">Required for proper homologous chromosome pairing and efficient cross-over and intragenic recombination during meiosis.</text>
</comment>
<dbReference type="PANTHER" id="PTHR31398:SF0">
    <property type="entry name" value="MEIOTIC NUCLEAR DIVISION PROTEIN 1 HOMOLOG"/>
    <property type="match status" value="1"/>
</dbReference>
<name>A0A0L0HT10_SPIPD</name>
<dbReference type="AlphaFoldDB" id="A0A0L0HT10"/>
<dbReference type="Proteomes" id="UP000053201">
    <property type="component" value="Unassembled WGS sequence"/>
</dbReference>
<dbReference type="GO" id="GO:0120231">
    <property type="term" value="C:DNA recombinase auxiliary factor complex"/>
    <property type="evidence" value="ECO:0007669"/>
    <property type="project" value="EnsemblFungi"/>
</dbReference>
<dbReference type="GO" id="GO:0010774">
    <property type="term" value="P:meiotic strand invasion involved in reciprocal meiotic recombination"/>
    <property type="evidence" value="ECO:0007669"/>
    <property type="project" value="EnsemblFungi"/>
</dbReference>
<dbReference type="InterPro" id="IPR005647">
    <property type="entry name" value="Mnd1"/>
</dbReference>
<keyword evidence="4" id="KW-0233">DNA recombination</keyword>
<accession>A0A0L0HT10</accession>
<dbReference type="STRING" id="645134.A0A0L0HT10"/>
<reference evidence="11 12" key="1">
    <citation type="submission" date="2009-08" db="EMBL/GenBank/DDBJ databases">
        <title>The Genome Sequence of Spizellomyces punctatus strain DAOM BR117.</title>
        <authorList>
            <consortium name="The Broad Institute Genome Sequencing Platform"/>
            <person name="Russ C."/>
            <person name="Cuomo C."/>
            <person name="Shea T."/>
            <person name="Young S.K."/>
            <person name="Zeng Q."/>
            <person name="Koehrsen M."/>
            <person name="Haas B."/>
            <person name="Borodovsky M."/>
            <person name="Guigo R."/>
            <person name="Alvarado L."/>
            <person name="Berlin A."/>
            <person name="Bochicchio J."/>
            <person name="Borenstein D."/>
            <person name="Chapman S."/>
            <person name="Chen Z."/>
            <person name="Engels R."/>
            <person name="Freedman E."/>
            <person name="Gellesch M."/>
            <person name="Goldberg J."/>
            <person name="Griggs A."/>
            <person name="Gujja S."/>
            <person name="Heiman D."/>
            <person name="Hepburn T."/>
            <person name="Howarth C."/>
            <person name="Jen D."/>
            <person name="Larson L."/>
            <person name="Lewis B."/>
            <person name="Mehta T."/>
            <person name="Park D."/>
            <person name="Pearson M."/>
            <person name="Roberts A."/>
            <person name="Saif S."/>
            <person name="Shenoy N."/>
            <person name="Sisk P."/>
            <person name="Stolte C."/>
            <person name="Sykes S."/>
            <person name="Thomson T."/>
            <person name="Walk T."/>
            <person name="White J."/>
            <person name="Yandava C."/>
            <person name="Burger G."/>
            <person name="Gray M.W."/>
            <person name="Holland P.W.H."/>
            <person name="King N."/>
            <person name="Lang F.B.F."/>
            <person name="Roger A.J."/>
            <person name="Ruiz-Trillo I."/>
            <person name="Lander E."/>
            <person name="Nusbaum C."/>
        </authorList>
    </citation>
    <scope>NUCLEOTIDE SEQUENCE [LARGE SCALE GENOMIC DNA]</scope>
    <source>
        <strain evidence="11 12">DAOM BR117</strain>
    </source>
</reference>
<dbReference type="InterPro" id="IPR040453">
    <property type="entry name" value="Mnd1_HTH"/>
</dbReference>
<keyword evidence="5 7" id="KW-0539">Nucleus</keyword>
<dbReference type="Pfam" id="PF03962">
    <property type="entry name" value="Mnd1"/>
    <property type="match status" value="1"/>
</dbReference>
<evidence type="ECO:0000256" key="1">
    <source>
        <dbReference type="ARBA" id="ARBA00004123"/>
    </source>
</evidence>
<evidence type="ECO:0000256" key="7">
    <source>
        <dbReference type="PIRNR" id="PIRNR026991"/>
    </source>
</evidence>
<evidence type="ECO:0000259" key="9">
    <source>
        <dbReference type="Pfam" id="PF03962"/>
    </source>
</evidence>
<dbReference type="FunCoup" id="A0A0L0HT10">
    <property type="interactions" value="79"/>
</dbReference>
<keyword evidence="3 8" id="KW-0175">Coiled coil</keyword>
<dbReference type="GeneID" id="27683963"/>
<dbReference type="EMBL" id="KQ257450">
    <property type="protein sequence ID" value="KND04491.1"/>
    <property type="molecule type" value="Genomic_DNA"/>
</dbReference>
<dbReference type="GO" id="GO:0003690">
    <property type="term" value="F:double-stranded DNA binding"/>
    <property type="evidence" value="ECO:0007669"/>
    <property type="project" value="InterPro"/>
</dbReference>
<dbReference type="GO" id="GO:0000785">
    <property type="term" value="C:chromatin"/>
    <property type="evidence" value="ECO:0007669"/>
    <property type="project" value="EnsemblFungi"/>
</dbReference>
<comment type="similarity">
    <text evidence="2 7">Belongs to the MND1 family.</text>
</comment>
<dbReference type="PIRSF" id="PIRSF026991">
    <property type="entry name" value="Mnd1"/>
    <property type="match status" value="1"/>
</dbReference>
<feature type="domain" description="Mnd1 HTH" evidence="9">
    <location>
        <begin position="17"/>
        <end position="75"/>
    </location>
</feature>
<dbReference type="InterPro" id="IPR040661">
    <property type="entry name" value="LZ3wCH"/>
</dbReference>
<evidence type="ECO:0000256" key="2">
    <source>
        <dbReference type="ARBA" id="ARBA00005981"/>
    </source>
</evidence>
<organism evidence="11 12">
    <name type="scientific">Spizellomyces punctatus (strain DAOM BR117)</name>
    <dbReference type="NCBI Taxonomy" id="645134"/>
    <lineage>
        <taxon>Eukaryota</taxon>
        <taxon>Fungi</taxon>
        <taxon>Fungi incertae sedis</taxon>
        <taxon>Chytridiomycota</taxon>
        <taxon>Chytridiomycota incertae sedis</taxon>
        <taxon>Chytridiomycetes</taxon>
        <taxon>Spizellomycetales</taxon>
        <taxon>Spizellomycetaceae</taxon>
        <taxon>Spizellomyces</taxon>
    </lineage>
</organism>
<comment type="subcellular location">
    <subcellularLocation>
        <location evidence="1 7">Nucleus</location>
    </subcellularLocation>
</comment>
<keyword evidence="12" id="KW-1185">Reference proteome</keyword>
<feature type="coiled-coil region" evidence="8">
    <location>
        <begin position="79"/>
        <end position="113"/>
    </location>
</feature>
<dbReference type="OrthoDB" id="273345at2759"/>
<dbReference type="GO" id="GO:0000709">
    <property type="term" value="P:meiotic joint molecule formation"/>
    <property type="evidence" value="ECO:0007669"/>
    <property type="project" value="EnsemblFungi"/>
</dbReference>
<evidence type="ECO:0000259" key="10">
    <source>
        <dbReference type="Pfam" id="PF18517"/>
    </source>
</evidence>
<dbReference type="GO" id="GO:0005634">
    <property type="term" value="C:nucleus"/>
    <property type="evidence" value="ECO:0007669"/>
    <property type="project" value="UniProtKB-SubCell"/>
</dbReference>
<proteinExistence type="inferred from homology"/>
<dbReference type="VEuPathDB" id="FungiDB:SPPG_00219"/>
<keyword evidence="6" id="KW-0469">Meiosis</keyword>
<evidence type="ECO:0000313" key="11">
    <source>
        <dbReference type="EMBL" id="KND04491.1"/>
    </source>
</evidence>
<dbReference type="RefSeq" id="XP_016612530.1">
    <property type="nucleotide sequence ID" value="XM_016748551.1"/>
</dbReference>
<protein>
    <recommendedName>
        <fullName evidence="7">Meiotic nuclear division protein 1</fullName>
    </recommendedName>
</protein>
<dbReference type="GO" id="GO:0120230">
    <property type="term" value="F:recombinase activator activity"/>
    <property type="evidence" value="ECO:0007669"/>
    <property type="project" value="EnsemblFungi"/>
</dbReference>
<gene>
    <name evidence="11" type="ORF">SPPG_00219</name>
</gene>
<evidence type="ECO:0000256" key="8">
    <source>
        <dbReference type="SAM" id="Coils"/>
    </source>
</evidence>
<evidence type="ECO:0000313" key="12">
    <source>
        <dbReference type="Proteomes" id="UP000053201"/>
    </source>
</evidence>
<dbReference type="Pfam" id="PF18517">
    <property type="entry name" value="LZ3wCH"/>
    <property type="match status" value="1"/>
</dbReference>
<dbReference type="InParanoid" id="A0A0L0HT10"/>
<dbReference type="OMA" id="VCYWAFP"/>